<evidence type="ECO:0000313" key="2">
    <source>
        <dbReference type="EMBL" id="AKZ65120.1"/>
    </source>
</evidence>
<keyword evidence="2" id="KW-0378">Hydrolase</keyword>
<dbReference type="GO" id="GO:0016787">
    <property type="term" value="F:hydrolase activity"/>
    <property type="evidence" value="ECO:0007669"/>
    <property type="project" value="UniProtKB-KW"/>
</dbReference>
<sequence>MAGAPANLRYVETAAGRVHVFDSASEPGNHNMLPDRPCIVFTPDGPNVVAHYRRLITLLAPRFRVVCFDMPGFGFSLPAANYGHSLEQGAHAVLAVLDGLGIARATLAFSCANGLYAIRAAQLAPARIASLVLSQTPSLPAMQAWARRMIPRPLRVPVAGQLITWLARRKLAQRWHRSALPAQTDATPFQLVARQSFDAGACFCLAGVVQGLLRETALTEPVTPLAPPCTLIWGEQDRSHRVTPPESLREHLPQLHILRFADCGHFPDLEQPERYAQEIVAHMEKLLRPLSLPDISS</sequence>
<dbReference type="PANTHER" id="PTHR43798">
    <property type="entry name" value="MONOACYLGLYCEROL LIPASE"/>
    <property type="match status" value="1"/>
</dbReference>
<dbReference type="EMBL" id="CP011409">
    <property type="protein sequence ID" value="AKZ65120.1"/>
    <property type="molecule type" value="Genomic_DNA"/>
</dbReference>
<dbReference type="Proteomes" id="UP000063429">
    <property type="component" value="Chromosome"/>
</dbReference>
<proteinExistence type="predicted"/>
<dbReference type="InterPro" id="IPR000639">
    <property type="entry name" value="Epox_hydrolase-like"/>
</dbReference>
<dbReference type="InterPro" id="IPR000073">
    <property type="entry name" value="AB_hydrolase_1"/>
</dbReference>
<dbReference type="Pfam" id="PF12697">
    <property type="entry name" value="Abhydrolase_6"/>
    <property type="match status" value="1"/>
</dbReference>
<feature type="domain" description="AB hydrolase-1" evidence="1">
    <location>
        <begin position="50"/>
        <end position="277"/>
    </location>
</feature>
<accession>A0ABN4I203</accession>
<dbReference type="PRINTS" id="PR00412">
    <property type="entry name" value="EPOXHYDRLASE"/>
</dbReference>
<protein>
    <submittedName>
        <fullName evidence="2">Hydrolase</fullName>
    </submittedName>
</protein>
<dbReference type="InterPro" id="IPR029058">
    <property type="entry name" value="AB_hydrolase_fold"/>
</dbReference>
<gene>
    <name evidence="2" type="ORF">F506_03045</name>
</gene>
<organism evidence="2 3">
    <name type="scientific">Herbaspirillum hiltneri N3</name>
    <dbReference type="NCBI Taxonomy" id="1262470"/>
    <lineage>
        <taxon>Bacteria</taxon>
        <taxon>Pseudomonadati</taxon>
        <taxon>Pseudomonadota</taxon>
        <taxon>Betaproteobacteria</taxon>
        <taxon>Burkholderiales</taxon>
        <taxon>Oxalobacteraceae</taxon>
        <taxon>Herbaspirillum</taxon>
    </lineage>
</organism>
<dbReference type="InterPro" id="IPR050266">
    <property type="entry name" value="AB_hydrolase_sf"/>
</dbReference>
<keyword evidence="3" id="KW-1185">Reference proteome</keyword>
<dbReference type="PANTHER" id="PTHR43798:SF5">
    <property type="entry name" value="MONOACYLGLYCEROL LIPASE ABHD6"/>
    <property type="match status" value="1"/>
</dbReference>
<dbReference type="SUPFAM" id="SSF53474">
    <property type="entry name" value="alpha/beta-Hydrolases"/>
    <property type="match status" value="1"/>
</dbReference>
<evidence type="ECO:0000259" key="1">
    <source>
        <dbReference type="Pfam" id="PF12697"/>
    </source>
</evidence>
<evidence type="ECO:0000313" key="3">
    <source>
        <dbReference type="Proteomes" id="UP000063429"/>
    </source>
</evidence>
<reference evidence="3" key="1">
    <citation type="journal article" date="2015" name="Genome Announc.">
        <title>Complete Genome Sequence of Herbaspirillum hiltneri N3 (DSM 17495), Isolated from Surface-Sterilized Wheat Roots.</title>
        <authorList>
            <person name="Guizelini D."/>
            <person name="Saizaki P.M."/>
            <person name="Coimbra N.A."/>
            <person name="Weiss V.A."/>
            <person name="Faoro H."/>
            <person name="Sfeir M.Z."/>
            <person name="Baura V.A."/>
            <person name="Monteiro R.A."/>
            <person name="Chubatsu L.S."/>
            <person name="Souza E.M."/>
            <person name="Cruz L.M."/>
            <person name="Pedrosa F.O."/>
            <person name="Raittz R.T."/>
            <person name="Marchaukoski J.N."/>
            <person name="Steffens M.B."/>
        </authorList>
    </citation>
    <scope>NUCLEOTIDE SEQUENCE [LARGE SCALE GENOMIC DNA]</scope>
    <source>
        <strain evidence="3">N3</strain>
    </source>
</reference>
<name>A0ABN4I203_9BURK</name>
<dbReference type="Gene3D" id="3.40.50.1820">
    <property type="entry name" value="alpha/beta hydrolase"/>
    <property type="match status" value="1"/>
</dbReference>